<sequence>MIVDMILLDEKSTLIQETIHASRLNTFRRRLSEGSVYSLSGFEVTRSNNNSPLSDSPVSIRFNDRTSFAETTNSKKDIPTELFRFRSYEHWLIRTDNYHLKRELMYLSIVIGTGCSGYCLLALSPHMEVVVEEEDDDDGID</sequence>
<evidence type="ECO:0000313" key="1">
    <source>
        <dbReference type="EMBL" id="KAF3545934.1"/>
    </source>
</evidence>
<protein>
    <submittedName>
        <fullName evidence="1">Uncharacterized protein</fullName>
    </submittedName>
</protein>
<keyword evidence="2" id="KW-1185">Reference proteome</keyword>
<name>A0ABQ7C1U4_BRACR</name>
<dbReference type="EMBL" id="QGKV02000832">
    <property type="protein sequence ID" value="KAF3545934.1"/>
    <property type="molecule type" value="Genomic_DNA"/>
</dbReference>
<dbReference type="InterPro" id="IPR012340">
    <property type="entry name" value="NA-bd_OB-fold"/>
</dbReference>
<dbReference type="Proteomes" id="UP000266723">
    <property type="component" value="Unassembled WGS sequence"/>
</dbReference>
<dbReference type="Gene3D" id="2.40.50.140">
    <property type="entry name" value="Nucleic acid-binding proteins"/>
    <property type="match status" value="1"/>
</dbReference>
<reference evidence="1 2" key="1">
    <citation type="journal article" date="2020" name="BMC Genomics">
        <title>Intraspecific diversification of the crop wild relative Brassica cretica Lam. using demographic model selection.</title>
        <authorList>
            <person name="Kioukis A."/>
            <person name="Michalopoulou V.A."/>
            <person name="Briers L."/>
            <person name="Pirintsos S."/>
            <person name="Studholme D.J."/>
            <person name="Pavlidis P."/>
            <person name="Sarris P.F."/>
        </authorList>
    </citation>
    <scope>NUCLEOTIDE SEQUENCE [LARGE SCALE GENOMIC DNA]</scope>
    <source>
        <strain evidence="2">cv. PFS-1207/04</strain>
    </source>
</reference>
<accession>A0ABQ7C1U4</accession>
<organism evidence="1 2">
    <name type="scientific">Brassica cretica</name>
    <name type="common">Mustard</name>
    <dbReference type="NCBI Taxonomy" id="69181"/>
    <lineage>
        <taxon>Eukaryota</taxon>
        <taxon>Viridiplantae</taxon>
        <taxon>Streptophyta</taxon>
        <taxon>Embryophyta</taxon>
        <taxon>Tracheophyta</taxon>
        <taxon>Spermatophyta</taxon>
        <taxon>Magnoliopsida</taxon>
        <taxon>eudicotyledons</taxon>
        <taxon>Gunneridae</taxon>
        <taxon>Pentapetalae</taxon>
        <taxon>rosids</taxon>
        <taxon>malvids</taxon>
        <taxon>Brassicales</taxon>
        <taxon>Brassicaceae</taxon>
        <taxon>Brassiceae</taxon>
        <taxon>Brassica</taxon>
    </lineage>
</organism>
<proteinExistence type="predicted"/>
<evidence type="ECO:0000313" key="2">
    <source>
        <dbReference type="Proteomes" id="UP000266723"/>
    </source>
</evidence>
<comment type="caution">
    <text evidence="1">The sequence shown here is derived from an EMBL/GenBank/DDBJ whole genome shotgun (WGS) entry which is preliminary data.</text>
</comment>
<gene>
    <name evidence="1" type="ORF">DY000_02004106</name>
</gene>